<dbReference type="PANTHER" id="PTHR47354">
    <property type="entry name" value="NADH OXIDOREDUCTASE HCR"/>
    <property type="match status" value="1"/>
</dbReference>
<dbReference type="AlphaFoldDB" id="A0A4V6PEQ0"/>
<dbReference type="InterPro" id="IPR008333">
    <property type="entry name" value="Cbr1-like_FAD-bd_dom"/>
</dbReference>
<reference evidence="3 4" key="1">
    <citation type="submission" date="2019-03" db="EMBL/GenBank/DDBJ databases">
        <title>Flavobacterium AT-3-2 sp. nov., isolated from arctic soil.</title>
        <authorList>
            <person name="Chaudhary D.K."/>
        </authorList>
    </citation>
    <scope>NUCLEOTIDE SEQUENCE [LARGE SCALE GENOMIC DNA]</scope>
    <source>
        <strain evidence="3 4">AT-3-2</strain>
    </source>
</reference>
<gene>
    <name evidence="3" type="ORF">E0F89_05255</name>
</gene>
<sequence>MFTINLKNDTHFLCAAEDTILIGAQKENITIDYSCKTGRCQSCKAKVISGTSFANIDEIGLSEEEKSQGYILTCVRSPTSDLVLDIEDLSGYALEQVRTLPSKVDKITAISSDVIELQLRMPPNATFNYLSGQYVNIIKGDFKRSYSIANTSSAANLVFFIKNYKNGRFSNYIFNEAKINDLLRVEGPIGTFFYKKTNKKNIVFLATGTGIAPVKAILEQLDENNFDFLDKTIYLFFGGRNEEDLFWKPDFKNLKINFIAVLSRSNEHSTAEKGYVQDIVVSKKMDLSDTVIYACGSENMIKDSRELLVKNGLSEDAFYSDAFISS</sequence>
<accession>A0A4V6PEQ0</accession>
<dbReference type="Proteomes" id="UP000295278">
    <property type="component" value="Unassembled WGS sequence"/>
</dbReference>
<comment type="caution">
    <text evidence="3">The sequence shown here is derived from an EMBL/GenBank/DDBJ whole genome shotgun (WGS) entry which is preliminary data.</text>
</comment>
<evidence type="ECO:0000259" key="1">
    <source>
        <dbReference type="PROSITE" id="PS51085"/>
    </source>
</evidence>
<dbReference type="Gene3D" id="2.40.30.10">
    <property type="entry name" value="Translation factors"/>
    <property type="match status" value="1"/>
</dbReference>
<dbReference type="Gene3D" id="3.40.50.80">
    <property type="entry name" value="Nucleotide-binding domain of ferredoxin-NADP reductase (FNR) module"/>
    <property type="match status" value="1"/>
</dbReference>
<dbReference type="SUPFAM" id="SSF54292">
    <property type="entry name" value="2Fe-2S ferredoxin-like"/>
    <property type="match status" value="1"/>
</dbReference>
<dbReference type="Gene3D" id="3.10.20.30">
    <property type="match status" value="1"/>
</dbReference>
<evidence type="ECO:0000259" key="2">
    <source>
        <dbReference type="PROSITE" id="PS51384"/>
    </source>
</evidence>
<keyword evidence="4" id="KW-1185">Reference proteome</keyword>
<evidence type="ECO:0000313" key="3">
    <source>
        <dbReference type="EMBL" id="TDD77007.1"/>
    </source>
</evidence>
<dbReference type="PANTHER" id="PTHR47354:SF5">
    <property type="entry name" value="PROTEIN RFBI"/>
    <property type="match status" value="1"/>
</dbReference>
<dbReference type="InterPro" id="IPR017938">
    <property type="entry name" value="Riboflavin_synthase-like_b-brl"/>
</dbReference>
<dbReference type="InterPro" id="IPR012675">
    <property type="entry name" value="Beta-grasp_dom_sf"/>
</dbReference>
<dbReference type="CDD" id="cd00207">
    <property type="entry name" value="fer2"/>
    <property type="match status" value="1"/>
</dbReference>
<dbReference type="InterPro" id="IPR001041">
    <property type="entry name" value="2Fe-2S_ferredoxin-type"/>
</dbReference>
<feature type="domain" description="FAD-binding FR-type" evidence="2">
    <location>
        <begin position="97"/>
        <end position="195"/>
    </location>
</feature>
<protein>
    <submittedName>
        <fullName evidence="3">2Fe-2S iron-sulfur cluster binding domain-containing protein</fullName>
    </submittedName>
</protein>
<dbReference type="Pfam" id="PF00970">
    <property type="entry name" value="FAD_binding_6"/>
    <property type="match status" value="1"/>
</dbReference>
<dbReference type="Pfam" id="PF00175">
    <property type="entry name" value="NAD_binding_1"/>
    <property type="match status" value="1"/>
</dbReference>
<evidence type="ECO:0000313" key="4">
    <source>
        <dbReference type="Proteomes" id="UP000295278"/>
    </source>
</evidence>
<dbReference type="InterPro" id="IPR050415">
    <property type="entry name" value="MRET"/>
</dbReference>
<dbReference type="PROSITE" id="PS51085">
    <property type="entry name" value="2FE2S_FER_2"/>
    <property type="match status" value="1"/>
</dbReference>
<dbReference type="RefSeq" id="WP_131908803.1">
    <property type="nucleotide sequence ID" value="NZ_SMFM01000002.1"/>
</dbReference>
<dbReference type="SUPFAM" id="SSF63380">
    <property type="entry name" value="Riboflavin synthase domain-like"/>
    <property type="match status" value="1"/>
</dbReference>
<dbReference type="PROSITE" id="PS51384">
    <property type="entry name" value="FAD_FR"/>
    <property type="match status" value="1"/>
</dbReference>
<feature type="domain" description="2Fe-2S ferredoxin-type" evidence="1">
    <location>
        <begin position="2"/>
        <end position="90"/>
    </location>
</feature>
<dbReference type="SUPFAM" id="SSF52343">
    <property type="entry name" value="Ferredoxin reductase-like, C-terminal NADP-linked domain"/>
    <property type="match status" value="1"/>
</dbReference>
<dbReference type="CDD" id="cd06189">
    <property type="entry name" value="flavin_oxioreductase"/>
    <property type="match status" value="1"/>
</dbReference>
<dbReference type="GO" id="GO:0051536">
    <property type="term" value="F:iron-sulfur cluster binding"/>
    <property type="evidence" value="ECO:0007669"/>
    <property type="project" value="InterPro"/>
</dbReference>
<proteinExistence type="predicted"/>
<dbReference type="PRINTS" id="PR00410">
    <property type="entry name" value="PHEHYDRXLASE"/>
</dbReference>
<dbReference type="EMBL" id="SMFM01000002">
    <property type="protein sequence ID" value="TDD77007.1"/>
    <property type="molecule type" value="Genomic_DNA"/>
</dbReference>
<dbReference type="InterPro" id="IPR017927">
    <property type="entry name" value="FAD-bd_FR_type"/>
</dbReference>
<dbReference type="OrthoDB" id="9789468at2"/>
<dbReference type="InterPro" id="IPR001433">
    <property type="entry name" value="OxRdtase_FAD/NAD-bd"/>
</dbReference>
<dbReference type="Pfam" id="PF00111">
    <property type="entry name" value="Fer2"/>
    <property type="match status" value="1"/>
</dbReference>
<dbReference type="InterPro" id="IPR039261">
    <property type="entry name" value="FNR_nucleotide-bd"/>
</dbReference>
<dbReference type="InterPro" id="IPR001709">
    <property type="entry name" value="Flavoprot_Pyr_Nucl_cyt_Rdtase"/>
</dbReference>
<dbReference type="PRINTS" id="PR00371">
    <property type="entry name" value="FPNCR"/>
</dbReference>
<dbReference type="GO" id="GO:0016491">
    <property type="term" value="F:oxidoreductase activity"/>
    <property type="evidence" value="ECO:0007669"/>
    <property type="project" value="InterPro"/>
</dbReference>
<organism evidence="3 4">
    <name type="scientific">Flavobacterium caseinilyticum</name>
    <dbReference type="NCBI Taxonomy" id="2541732"/>
    <lineage>
        <taxon>Bacteria</taxon>
        <taxon>Pseudomonadati</taxon>
        <taxon>Bacteroidota</taxon>
        <taxon>Flavobacteriia</taxon>
        <taxon>Flavobacteriales</taxon>
        <taxon>Flavobacteriaceae</taxon>
        <taxon>Flavobacterium</taxon>
    </lineage>
</organism>
<name>A0A4V6PEQ0_9FLAO</name>
<dbReference type="InterPro" id="IPR036010">
    <property type="entry name" value="2Fe-2S_ferredoxin-like_sf"/>
</dbReference>